<evidence type="ECO:0000256" key="4">
    <source>
        <dbReference type="ARBA" id="ARBA00022840"/>
    </source>
</evidence>
<evidence type="ECO:0000313" key="8">
    <source>
        <dbReference type="Proteomes" id="UP000183769"/>
    </source>
</evidence>
<dbReference type="InterPro" id="IPR050319">
    <property type="entry name" value="ABC_transp_ATP-bind"/>
</dbReference>
<dbReference type="GO" id="GO:0005524">
    <property type="term" value="F:ATP binding"/>
    <property type="evidence" value="ECO:0007669"/>
    <property type="project" value="UniProtKB-KW"/>
</dbReference>
<keyword evidence="8" id="KW-1185">Reference proteome</keyword>
<keyword evidence="4 7" id="KW-0067">ATP-binding</keyword>
<dbReference type="OrthoDB" id="18209at2157"/>
<dbReference type="Pfam" id="PF08352">
    <property type="entry name" value="oligo_HPY"/>
    <property type="match status" value="1"/>
</dbReference>
<dbReference type="NCBIfam" id="TIGR01727">
    <property type="entry name" value="oligo_HPY"/>
    <property type="match status" value="1"/>
</dbReference>
<dbReference type="PROSITE" id="PS50893">
    <property type="entry name" value="ABC_TRANSPORTER_2"/>
    <property type="match status" value="1"/>
</dbReference>
<dbReference type="InterPro" id="IPR003439">
    <property type="entry name" value="ABC_transporter-like_ATP-bd"/>
</dbReference>
<dbReference type="InterPro" id="IPR027417">
    <property type="entry name" value="P-loop_NTPase"/>
</dbReference>
<reference evidence="8" key="1">
    <citation type="submission" date="2016-10" db="EMBL/GenBank/DDBJ databases">
        <authorList>
            <person name="Varghese N."/>
            <person name="Submissions S."/>
        </authorList>
    </citation>
    <scope>NUCLEOTIDE SEQUENCE [LARGE SCALE GENOMIC DNA]</scope>
    <source>
        <strain evidence="8">CGMCC 1.10329</strain>
    </source>
</reference>
<accession>A0A1I5QAC2</accession>
<dbReference type="InterPro" id="IPR017871">
    <property type="entry name" value="ABC_transporter-like_CS"/>
</dbReference>
<evidence type="ECO:0000256" key="1">
    <source>
        <dbReference type="ARBA" id="ARBA00005417"/>
    </source>
</evidence>
<comment type="similarity">
    <text evidence="1">Belongs to the ABC transporter superfamily.</text>
</comment>
<dbReference type="GO" id="GO:0016887">
    <property type="term" value="F:ATP hydrolysis activity"/>
    <property type="evidence" value="ECO:0007669"/>
    <property type="project" value="InterPro"/>
</dbReference>
<evidence type="ECO:0000256" key="3">
    <source>
        <dbReference type="ARBA" id="ARBA00022741"/>
    </source>
</evidence>
<dbReference type="FunFam" id="3.40.50.300:FF:000016">
    <property type="entry name" value="Oligopeptide ABC transporter ATP-binding component"/>
    <property type="match status" value="1"/>
</dbReference>
<dbReference type="PANTHER" id="PTHR43776:SF7">
    <property type="entry name" value="D,D-DIPEPTIDE TRANSPORT ATP-BINDING PROTEIN DDPF-RELATED"/>
    <property type="match status" value="1"/>
</dbReference>
<keyword evidence="3" id="KW-0547">Nucleotide-binding</keyword>
<dbReference type="EMBL" id="FOXI01000003">
    <property type="protein sequence ID" value="SFP43183.1"/>
    <property type="molecule type" value="Genomic_DNA"/>
</dbReference>
<evidence type="ECO:0000313" key="7">
    <source>
        <dbReference type="EMBL" id="SFP43183.1"/>
    </source>
</evidence>
<dbReference type="GO" id="GO:0055085">
    <property type="term" value="P:transmembrane transport"/>
    <property type="evidence" value="ECO:0007669"/>
    <property type="project" value="UniProtKB-ARBA"/>
</dbReference>
<keyword evidence="2" id="KW-0813">Transport</keyword>
<dbReference type="AlphaFoldDB" id="A0A1I5QAC2"/>
<dbReference type="Gene3D" id="3.40.50.300">
    <property type="entry name" value="P-loop containing nucleotide triphosphate hydrolases"/>
    <property type="match status" value="1"/>
</dbReference>
<proteinExistence type="inferred from homology"/>
<dbReference type="RefSeq" id="WP_074876763.1">
    <property type="nucleotide sequence ID" value="NZ_FOXI01000003.1"/>
</dbReference>
<dbReference type="InterPro" id="IPR013563">
    <property type="entry name" value="Oligopep_ABC_C"/>
</dbReference>
<evidence type="ECO:0000256" key="2">
    <source>
        <dbReference type="ARBA" id="ARBA00022448"/>
    </source>
</evidence>
<organism evidence="7 8">
    <name type="scientific">Halolamina pelagica</name>
    <dbReference type="NCBI Taxonomy" id="699431"/>
    <lineage>
        <taxon>Archaea</taxon>
        <taxon>Methanobacteriati</taxon>
        <taxon>Methanobacteriota</taxon>
        <taxon>Stenosarchaea group</taxon>
        <taxon>Halobacteria</taxon>
        <taxon>Halobacteriales</taxon>
        <taxon>Haloferacaceae</taxon>
    </lineage>
</organism>
<feature type="region of interest" description="Disordered" evidence="5">
    <location>
        <begin position="313"/>
        <end position="360"/>
    </location>
</feature>
<dbReference type="PANTHER" id="PTHR43776">
    <property type="entry name" value="TRANSPORT ATP-BINDING PROTEIN"/>
    <property type="match status" value="1"/>
</dbReference>
<dbReference type="Proteomes" id="UP000183769">
    <property type="component" value="Unassembled WGS sequence"/>
</dbReference>
<evidence type="ECO:0000259" key="6">
    <source>
        <dbReference type="PROSITE" id="PS50893"/>
    </source>
</evidence>
<feature type="compositionally biased region" description="Basic and acidic residues" evidence="5">
    <location>
        <begin position="313"/>
        <end position="337"/>
    </location>
</feature>
<dbReference type="CDD" id="cd03257">
    <property type="entry name" value="ABC_NikE_OppD_transporters"/>
    <property type="match status" value="1"/>
</dbReference>
<sequence length="360" mass="38902">MSDPLLSVRDLKRHYPVRSGILKRKRGAVRAVDGVSFDLQAGETLAVVGESGCGKSTLAETVIGLDEPTAGEVLFEGEPLAGTQSGGVLGSLAGGVDKAFRRRVQMVFQDPFSTLNERMSVGRIVAEPLVIHGEREDDRAGYVRELLETVGLDPDRHYDAFPHELSGGQRQRVGIARALALEPDLLVLDEPVSALDVSVRAGILELLRDLQAERGLTYLLISHDVSVVRQVADRVAVMYLGEFVELGDLGDVLDDPAHPYTEALLSSVPRVCAAPDPDDRIRLPGSPPDPSEPPAGCRFHPRCHLRERLDDEDAARCVAEDPALTERDAGGEPRPGGDGRTVACHFRPAAVGITDRNPRE</sequence>
<name>A0A1I5QAC2_9EURY</name>
<dbReference type="GO" id="GO:0015833">
    <property type="term" value="P:peptide transport"/>
    <property type="evidence" value="ECO:0007669"/>
    <property type="project" value="InterPro"/>
</dbReference>
<dbReference type="PROSITE" id="PS00211">
    <property type="entry name" value="ABC_TRANSPORTER_1"/>
    <property type="match status" value="1"/>
</dbReference>
<dbReference type="InterPro" id="IPR003593">
    <property type="entry name" value="AAA+_ATPase"/>
</dbReference>
<dbReference type="SMART" id="SM00382">
    <property type="entry name" value="AAA"/>
    <property type="match status" value="1"/>
</dbReference>
<gene>
    <name evidence="7" type="ORF">SAMN05216277_103333</name>
</gene>
<feature type="domain" description="ABC transporter" evidence="6">
    <location>
        <begin position="6"/>
        <end position="265"/>
    </location>
</feature>
<protein>
    <submittedName>
        <fullName evidence="7">Peptide/nickel transport system ATP-binding protein</fullName>
    </submittedName>
</protein>
<dbReference type="SUPFAM" id="SSF52540">
    <property type="entry name" value="P-loop containing nucleoside triphosphate hydrolases"/>
    <property type="match status" value="1"/>
</dbReference>
<evidence type="ECO:0000256" key="5">
    <source>
        <dbReference type="SAM" id="MobiDB-lite"/>
    </source>
</evidence>
<dbReference type="Pfam" id="PF00005">
    <property type="entry name" value="ABC_tran"/>
    <property type="match status" value="1"/>
</dbReference>
<feature type="region of interest" description="Disordered" evidence="5">
    <location>
        <begin position="276"/>
        <end position="298"/>
    </location>
</feature>